<dbReference type="InterPro" id="IPR051678">
    <property type="entry name" value="AGP_Transferase"/>
</dbReference>
<comment type="caution">
    <text evidence="1">The sequence shown here is derived from an EMBL/GenBank/DDBJ whole genome shotgun (WGS) entry which is preliminary data.</text>
</comment>
<reference evidence="2" key="1">
    <citation type="journal article" date="2019" name="Int. J. Syst. Evol. Microbiol.">
        <title>The Global Catalogue of Microorganisms (GCM) 10K type strain sequencing project: providing services to taxonomists for standard genome sequencing and annotation.</title>
        <authorList>
            <consortium name="The Broad Institute Genomics Platform"/>
            <consortium name="The Broad Institute Genome Sequencing Center for Infectious Disease"/>
            <person name="Wu L."/>
            <person name="Ma J."/>
        </authorList>
    </citation>
    <scope>NUCLEOTIDE SEQUENCE [LARGE SCALE GENOMIC DNA]</scope>
    <source>
        <strain evidence="2">KCTC 33842</strain>
    </source>
</reference>
<dbReference type="SUPFAM" id="SSF56112">
    <property type="entry name" value="Protein kinase-like (PK-like)"/>
    <property type="match status" value="1"/>
</dbReference>
<keyword evidence="2" id="KW-1185">Reference proteome</keyword>
<dbReference type="EMBL" id="JBHUMK010000060">
    <property type="protein sequence ID" value="MFD2610361.1"/>
    <property type="molecule type" value="Genomic_DNA"/>
</dbReference>
<evidence type="ECO:0000313" key="2">
    <source>
        <dbReference type="Proteomes" id="UP001597475"/>
    </source>
</evidence>
<dbReference type="RefSeq" id="WP_386846484.1">
    <property type="nucleotide sequence ID" value="NZ_JBHUMK010000060.1"/>
</dbReference>
<gene>
    <name evidence="1" type="ORF">ACFSR9_13080</name>
</gene>
<dbReference type="Gene3D" id="3.90.1200.10">
    <property type="match status" value="1"/>
</dbReference>
<proteinExistence type="predicted"/>
<organism evidence="1 2">
    <name type="scientific">Deinococcus taklimakanensis</name>
    <dbReference type="NCBI Taxonomy" id="536443"/>
    <lineage>
        <taxon>Bacteria</taxon>
        <taxon>Thermotogati</taxon>
        <taxon>Deinococcota</taxon>
        <taxon>Deinococci</taxon>
        <taxon>Deinococcales</taxon>
        <taxon>Deinococcaceae</taxon>
        <taxon>Deinococcus</taxon>
    </lineage>
</organism>
<sequence>MSPQDALTVLNFMDQAPVHQPVVLRQQETLIRYAQPGSPAADLIKRDAEMLLALTPHGLPGPELLELDLSGRRLRHAFSLQRLPHPQAVPSGEGEAEAVWRQVRDYLRQLHSLPVLASGVVVPSPDPLRLLEQLNQDRAITDQDANWLEDWIRSVQQAAGPAPVATLHGAVRPANILLSPDRQTFLGLLDWSRASGGEAARDYVYLPFQVSADMTAGDEPLTAQVLLAFITQLLLDLREAAQGRLALAAATSRLLALFRYNARGKT</sequence>
<dbReference type="PANTHER" id="PTHR21310:SF40">
    <property type="entry name" value="AMINOGLYCOSIDE PHOSPHOTRANSFERASE DOMAIN-CONTAINING PROTEIN-RELATED"/>
    <property type="match status" value="1"/>
</dbReference>
<evidence type="ECO:0000313" key="1">
    <source>
        <dbReference type="EMBL" id="MFD2610361.1"/>
    </source>
</evidence>
<dbReference type="PANTHER" id="PTHR21310">
    <property type="entry name" value="AMINOGLYCOSIDE PHOSPHOTRANSFERASE-RELATED-RELATED"/>
    <property type="match status" value="1"/>
</dbReference>
<dbReference type="Proteomes" id="UP001597475">
    <property type="component" value="Unassembled WGS sequence"/>
</dbReference>
<dbReference type="InterPro" id="IPR011009">
    <property type="entry name" value="Kinase-like_dom_sf"/>
</dbReference>
<protein>
    <submittedName>
        <fullName evidence="1">Phosphotransferase family protein</fullName>
    </submittedName>
</protein>
<name>A0ABW5P4Y2_9DEIO</name>
<accession>A0ABW5P4Y2</accession>